<dbReference type="InterPro" id="IPR010730">
    <property type="entry name" value="HET"/>
</dbReference>
<dbReference type="OrthoDB" id="1938262at2759"/>
<dbReference type="Pfam" id="PF06985">
    <property type="entry name" value="HET"/>
    <property type="match status" value="1"/>
</dbReference>
<protein>
    <recommendedName>
        <fullName evidence="1">Heterokaryon incompatibility domain-containing protein</fullName>
    </recommendedName>
</protein>
<reference evidence="2" key="1">
    <citation type="submission" date="2021-08" db="EMBL/GenBank/DDBJ databases">
        <title>WGS assembly of Ceratopteris richardii.</title>
        <authorList>
            <person name="Marchant D.B."/>
            <person name="Chen G."/>
            <person name="Jenkins J."/>
            <person name="Shu S."/>
            <person name="Leebens-Mack J."/>
            <person name="Grimwood J."/>
            <person name="Schmutz J."/>
            <person name="Soltis P."/>
            <person name="Soltis D."/>
            <person name="Chen Z.-H."/>
        </authorList>
    </citation>
    <scope>NUCLEOTIDE SEQUENCE</scope>
    <source>
        <strain evidence="2">Whitten #5841</strain>
        <tissue evidence="2">Leaf</tissue>
    </source>
</reference>
<organism evidence="2 3">
    <name type="scientific">Ceratopteris richardii</name>
    <name type="common">Triangle waterfern</name>
    <dbReference type="NCBI Taxonomy" id="49495"/>
    <lineage>
        <taxon>Eukaryota</taxon>
        <taxon>Viridiplantae</taxon>
        <taxon>Streptophyta</taxon>
        <taxon>Embryophyta</taxon>
        <taxon>Tracheophyta</taxon>
        <taxon>Polypodiopsida</taxon>
        <taxon>Polypodiidae</taxon>
        <taxon>Polypodiales</taxon>
        <taxon>Pteridineae</taxon>
        <taxon>Pteridaceae</taxon>
        <taxon>Parkerioideae</taxon>
        <taxon>Ceratopteris</taxon>
    </lineage>
</organism>
<evidence type="ECO:0000313" key="2">
    <source>
        <dbReference type="EMBL" id="KAH7421004.1"/>
    </source>
</evidence>
<accession>A0A8T2TI48</accession>
<gene>
    <name evidence="2" type="ORF">KP509_13G035900</name>
</gene>
<evidence type="ECO:0000259" key="1">
    <source>
        <dbReference type="Pfam" id="PF06985"/>
    </source>
</evidence>
<dbReference type="EMBL" id="CM035418">
    <property type="protein sequence ID" value="KAH7421004.1"/>
    <property type="molecule type" value="Genomic_DNA"/>
</dbReference>
<comment type="caution">
    <text evidence="2">The sequence shown here is derived from an EMBL/GenBank/DDBJ whole genome shotgun (WGS) entry which is preliminary data.</text>
</comment>
<name>A0A8T2TI48_CERRI</name>
<dbReference type="Proteomes" id="UP000825935">
    <property type="component" value="Chromosome 13"/>
</dbReference>
<sequence length="733" mass="84450">MESSRESIGIRLAVLPTPQEYSPVSTKLPKVEQTSYMIPMNQPPLRLIDVRRTLESHGGICFSHPRSWPTDMQWKFHVLAHTWSHLLKEFSMKIRVYASCTGDDKRTAYEEGLRKAQLNDDLSYHEIMKLLELLRDDGVENLWFDMLCINQADDDYQEGEKAVEIPNIACYYRYSMGCYALLHGVGNGYHLWNPPSRNVWGATQTQLFWKGCHRSVPRWFHRVWTFEQYVFPQRLIFIVEGLRSSTKKRINKLIHQNSSCQRLCRCVANASFFLKLCNIFREGVNNDTFSEEMLSPFSVEPEVLGAVIPSDSLGSSCSTCGTNESLIRKAINRNNLYFVDEQAFFLLVVDLDWGPGCPQQREFFDRLMHLRLIRRHMSSSVGLVVDEVAKRLCISEEHRLLSILWFLQVDGRYSIGTNTKSLEARLQDLPRKLNAYVLVQLCLASNATGLYESSGISWAPNLRLFARKYMLFDIPRFPFQRSNFRGAEVNLKTAEMPCGQIKFEGFAVQGTIAGSPGRSVLAHKHDPLLCYLCRQYIGDPKCSSFLLHQIKQCDLRVGDDCRIPIDIHFLFVRPEAKFLLRVTGQDAPWNEYYGYVKLRNSWFDPIGEEYENIETFEPFNCGFPLYLPHTVCAHSVPSFNVWLLHMGSVNFDKSNQALLICLGNMGDGDGNQLHKLGTIYMPEKLWINCFSHVDHLREYVLGGFGKNHLHKLWEALPKRCPRECNCSYLHQLG</sequence>
<feature type="domain" description="Heterokaryon incompatibility" evidence="1">
    <location>
        <begin position="125"/>
        <end position="187"/>
    </location>
</feature>
<proteinExistence type="predicted"/>
<dbReference type="AlphaFoldDB" id="A0A8T2TI48"/>
<evidence type="ECO:0000313" key="3">
    <source>
        <dbReference type="Proteomes" id="UP000825935"/>
    </source>
</evidence>
<keyword evidence="3" id="KW-1185">Reference proteome</keyword>